<feature type="domain" description="CHASE" evidence="13">
    <location>
        <begin position="163"/>
        <end position="296"/>
    </location>
</feature>
<gene>
    <name evidence="14" type="ORF">BAL341_206</name>
</gene>
<evidence type="ECO:0000256" key="10">
    <source>
        <dbReference type="SAM" id="Phobius"/>
    </source>
</evidence>
<dbReference type="Pfam" id="PF00512">
    <property type="entry name" value="HisKA"/>
    <property type="match status" value="1"/>
</dbReference>
<organism evidence="14">
    <name type="scientific">Rheinheimera sp. BAL341</name>
    <dbReference type="NCBI Taxonomy" id="1708203"/>
    <lineage>
        <taxon>Bacteria</taxon>
        <taxon>Pseudomonadati</taxon>
        <taxon>Pseudomonadota</taxon>
        <taxon>Gammaproteobacteria</taxon>
        <taxon>Chromatiales</taxon>
        <taxon>Chromatiaceae</taxon>
        <taxon>Rheinheimera</taxon>
    </lineage>
</organism>
<keyword evidence="9 10" id="KW-0472">Membrane</keyword>
<dbReference type="PROSITE" id="PS50109">
    <property type="entry name" value="HIS_KIN"/>
    <property type="match status" value="1"/>
</dbReference>
<dbReference type="CDD" id="cd00082">
    <property type="entry name" value="HisKA"/>
    <property type="match status" value="1"/>
</dbReference>
<dbReference type="Pfam" id="PF03924">
    <property type="entry name" value="CHASE"/>
    <property type="match status" value="1"/>
</dbReference>
<dbReference type="SMART" id="SM00388">
    <property type="entry name" value="HisKA"/>
    <property type="match status" value="1"/>
</dbReference>
<dbReference type="Pfam" id="PF02518">
    <property type="entry name" value="HATPase_c"/>
    <property type="match status" value="1"/>
</dbReference>
<dbReference type="InterPro" id="IPR003661">
    <property type="entry name" value="HisK_dim/P_dom"/>
</dbReference>
<comment type="subcellular location">
    <subcellularLocation>
        <location evidence="2">Membrane</location>
    </subcellularLocation>
</comment>
<keyword evidence="8 10" id="KW-1133">Transmembrane helix</keyword>
<proteinExistence type="predicted"/>
<evidence type="ECO:0000313" key="14">
    <source>
        <dbReference type="EMBL" id="VHO00830.1"/>
    </source>
</evidence>
<dbReference type="Gene3D" id="3.30.450.350">
    <property type="entry name" value="CHASE domain"/>
    <property type="match status" value="1"/>
</dbReference>
<evidence type="ECO:0000256" key="8">
    <source>
        <dbReference type="ARBA" id="ARBA00022989"/>
    </source>
</evidence>
<evidence type="ECO:0000256" key="6">
    <source>
        <dbReference type="ARBA" id="ARBA00022692"/>
    </source>
</evidence>
<keyword evidence="6 10" id="KW-0812">Transmembrane</keyword>
<feature type="transmembrane region" description="Helical" evidence="10">
    <location>
        <begin position="312"/>
        <end position="330"/>
    </location>
</feature>
<dbReference type="AlphaFoldDB" id="A0A486XGE4"/>
<dbReference type="Gene3D" id="3.30.565.10">
    <property type="entry name" value="Histidine kinase-like ATPase, C-terminal domain"/>
    <property type="match status" value="1"/>
</dbReference>
<dbReference type="NCBIfam" id="TIGR00229">
    <property type="entry name" value="sensory_box"/>
    <property type="match status" value="1"/>
</dbReference>
<dbReference type="CDD" id="cd00130">
    <property type="entry name" value="PAS"/>
    <property type="match status" value="1"/>
</dbReference>
<reference evidence="14" key="1">
    <citation type="submission" date="2019-04" db="EMBL/GenBank/DDBJ databases">
        <authorList>
            <person name="Brambilla D."/>
        </authorList>
    </citation>
    <scope>NUCLEOTIDE SEQUENCE</scope>
    <source>
        <strain evidence="14">BAL1</strain>
    </source>
</reference>
<dbReference type="SUPFAM" id="SSF55874">
    <property type="entry name" value="ATPase domain of HSP90 chaperone/DNA topoisomerase II/histidine kinase"/>
    <property type="match status" value="1"/>
</dbReference>
<dbReference type="PANTHER" id="PTHR43547:SF2">
    <property type="entry name" value="HYBRID SIGNAL TRANSDUCTION HISTIDINE KINASE C"/>
    <property type="match status" value="1"/>
</dbReference>
<evidence type="ECO:0000256" key="4">
    <source>
        <dbReference type="ARBA" id="ARBA00022553"/>
    </source>
</evidence>
<dbReference type="InterPro" id="IPR036097">
    <property type="entry name" value="HisK_dim/P_sf"/>
</dbReference>
<dbReference type="InterPro" id="IPR042240">
    <property type="entry name" value="CHASE_sf"/>
</dbReference>
<dbReference type="PROSITE" id="PS50839">
    <property type="entry name" value="CHASE"/>
    <property type="match status" value="1"/>
</dbReference>
<dbReference type="SUPFAM" id="SSF55785">
    <property type="entry name" value="PYP-like sensor domain (PAS domain)"/>
    <property type="match status" value="1"/>
</dbReference>
<dbReference type="SMART" id="SM00387">
    <property type="entry name" value="HATPase_c"/>
    <property type="match status" value="1"/>
</dbReference>
<dbReference type="InterPro" id="IPR004358">
    <property type="entry name" value="Sig_transdc_His_kin-like_C"/>
</dbReference>
<evidence type="ECO:0000256" key="9">
    <source>
        <dbReference type="ARBA" id="ARBA00023136"/>
    </source>
</evidence>
<dbReference type="Gene3D" id="1.10.287.130">
    <property type="match status" value="1"/>
</dbReference>
<dbReference type="GO" id="GO:0005886">
    <property type="term" value="C:plasma membrane"/>
    <property type="evidence" value="ECO:0007669"/>
    <property type="project" value="UniProtKB-ARBA"/>
</dbReference>
<sequence length="697" mass="77415">MQKLRIIDSLVVCVYRFTARFFGTQFIQPPLQLYLRSARVSIGYFCGASRSPMSNKLVLSAWQWLLLIILGIIASVATETLVQHEQQLARSQQLRHEIASAGQLRALIESELNIPLYLTIGLTAHVQARNGDIAPAEMHLLLPELAHQARHIRNIGVAPGNTLRYVYPLVGNEQAIGLYYPDLTEQWPDIEAIIAQREARLVGPISLVQGGTAFIYRLPVYINANTYWGIISTVVDIDSVWNLLERQTTEQGVQVTIRSLAEDGRASPAFYGDERLFYDDSMLLAISLRGALWQMAVRSLTPVSSRSEQIRWVAYSVAALLLALLAWLLMSRQHLRNSLAAQQRDKVYLRTIMDNVTDAIITTDADGVIEQVNLSCYPMFGYAAATLPGQHWSVLLADPQHLDEVYSATSTTKAEYETLGRRRDNSVFPLLISRSNIRLQRQPRQLLVLRDLSERHKTEQLKQEFISTVSHELRTPLTSITGALGLTVGGALGELNASQQRMLQLAQSHCQHLSQLVNTLLDVEKLASGNMPFQLAPHAVAPLLQEVIAECQAMAQQSQSQIQLQIPANLQQTMVLADPARLKQVLSHLLSNALKFSPANSLVTVQLAQSQQSVRISVLDQGKGVAADFVPRLFSRFSQENSSDSREHGGSGLGLAVSRNLMQHMHGDIGYAPGPERGSCFYVELPFDSTIQSIKLP</sequence>
<evidence type="ECO:0000259" key="12">
    <source>
        <dbReference type="PROSITE" id="PS50112"/>
    </source>
</evidence>
<evidence type="ECO:0000256" key="3">
    <source>
        <dbReference type="ARBA" id="ARBA00012438"/>
    </source>
</evidence>
<protein>
    <recommendedName>
        <fullName evidence="3">histidine kinase</fullName>
        <ecNumber evidence="3">2.7.13.3</ecNumber>
    </recommendedName>
</protein>
<evidence type="ECO:0000256" key="5">
    <source>
        <dbReference type="ARBA" id="ARBA00022679"/>
    </source>
</evidence>
<dbReference type="SMART" id="SM01079">
    <property type="entry name" value="CHASE"/>
    <property type="match status" value="1"/>
</dbReference>
<dbReference type="PROSITE" id="PS50112">
    <property type="entry name" value="PAS"/>
    <property type="match status" value="1"/>
</dbReference>
<dbReference type="GO" id="GO:0000155">
    <property type="term" value="F:phosphorelay sensor kinase activity"/>
    <property type="evidence" value="ECO:0007669"/>
    <property type="project" value="InterPro"/>
</dbReference>
<evidence type="ECO:0000259" key="13">
    <source>
        <dbReference type="PROSITE" id="PS50839"/>
    </source>
</evidence>
<keyword evidence="4" id="KW-0597">Phosphoprotein</keyword>
<dbReference type="SMART" id="SM00091">
    <property type="entry name" value="PAS"/>
    <property type="match status" value="1"/>
</dbReference>
<dbReference type="SUPFAM" id="SSF47384">
    <property type="entry name" value="Homodimeric domain of signal transducing histidine kinase"/>
    <property type="match status" value="1"/>
</dbReference>
<evidence type="ECO:0000256" key="2">
    <source>
        <dbReference type="ARBA" id="ARBA00004370"/>
    </source>
</evidence>
<dbReference type="InterPro" id="IPR005467">
    <property type="entry name" value="His_kinase_dom"/>
</dbReference>
<keyword evidence="5" id="KW-0808">Transferase</keyword>
<feature type="transmembrane region" description="Helical" evidence="10">
    <location>
        <begin position="61"/>
        <end position="82"/>
    </location>
</feature>
<dbReference type="Gene3D" id="3.30.450.20">
    <property type="entry name" value="PAS domain"/>
    <property type="match status" value="1"/>
</dbReference>
<feature type="domain" description="PAS" evidence="12">
    <location>
        <begin position="345"/>
        <end position="405"/>
    </location>
</feature>
<accession>A0A486XGE4</accession>
<keyword evidence="7" id="KW-0418">Kinase</keyword>
<dbReference type="PRINTS" id="PR00344">
    <property type="entry name" value="BCTRLSENSOR"/>
</dbReference>
<dbReference type="InterPro" id="IPR036890">
    <property type="entry name" value="HATPase_C_sf"/>
</dbReference>
<evidence type="ECO:0000259" key="11">
    <source>
        <dbReference type="PROSITE" id="PS50109"/>
    </source>
</evidence>
<dbReference type="FunFam" id="3.30.565.10:FF:000006">
    <property type="entry name" value="Sensor histidine kinase WalK"/>
    <property type="match status" value="1"/>
</dbReference>
<dbReference type="InterPro" id="IPR035965">
    <property type="entry name" value="PAS-like_dom_sf"/>
</dbReference>
<evidence type="ECO:0000256" key="1">
    <source>
        <dbReference type="ARBA" id="ARBA00000085"/>
    </source>
</evidence>
<dbReference type="EMBL" id="CAAJGR010000043">
    <property type="protein sequence ID" value="VHO00830.1"/>
    <property type="molecule type" value="Genomic_DNA"/>
</dbReference>
<dbReference type="EC" id="2.7.13.3" evidence="3"/>
<evidence type="ECO:0000256" key="7">
    <source>
        <dbReference type="ARBA" id="ARBA00022777"/>
    </source>
</evidence>
<dbReference type="InterPro" id="IPR000014">
    <property type="entry name" value="PAS"/>
</dbReference>
<name>A0A486XGE4_9GAMM</name>
<comment type="catalytic activity">
    <reaction evidence="1">
        <text>ATP + protein L-histidine = ADP + protein N-phospho-L-histidine.</text>
        <dbReference type="EC" id="2.7.13.3"/>
    </reaction>
</comment>
<dbReference type="InterPro" id="IPR003594">
    <property type="entry name" value="HATPase_dom"/>
</dbReference>
<dbReference type="Pfam" id="PF13426">
    <property type="entry name" value="PAS_9"/>
    <property type="match status" value="1"/>
</dbReference>
<feature type="domain" description="Histidine kinase" evidence="11">
    <location>
        <begin position="468"/>
        <end position="689"/>
    </location>
</feature>
<dbReference type="PANTHER" id="PTHR43547">
    <property type="entry name" value="TWO-COMPONENT HISTIDINE KINASE"/>
    <property type="match status" value="1"/>
</dbReference>
<dbReference type="InterPro" id="IPR006189">
    <property type="entry name" value="CHASE_dom"/>
</dbReference>